<evidence type="ECO:0000313" key="2">
    <source>
        <dbReference type="Proteomes" id="UP000807504"/>
    </source>
</evidence>
<organism evidence="1 2">
    <name type="scientific">Argiope bruennichi</name>
    <name type="common">Wasp spider</name>
    <name type="synonym">Aranea bruennichi</name>
    <dbReference type="NCBI Taxonomy" id="94029"/>
    <lineage>
        <taxon>Eukaryota</taxon>
        <taxon>Metazoa</taxon>
        <taxon>Ecdysozoa</taxon>
        <taxon>Arthropoda</taxon>
        <taxon>Chelicerata</taxon>
        <taxon>Arachnida</taxon>
        <taxon>Araneae</taxon>
        <taxon>Araneomorphae</taxon>
        <taxon>Entelegynae</taxon>
        <taxon>Araneoidea</taxon>
        <taxon>Araneidae</taxon>
        <taxon>Argiope</taxon>
    </lineage>
</organism>
<comment type="caution">
    <text evidence="1">The sequence shown here is derived from an EMBL/GenBank/DDBJ whole genome shotgun (WGS) entry which is preliminary data.</text>
</comment>
<sequence>MCSLPVCKPVIHLLCFPPNVEEWNDHQNGTTLVPSVPLEDSRTFLKQKKARLGFMVQTINDSWVRSTNLSSMNFERQECRSAQEKLDNVVTQWSFAAVTKSRRENNAKYRIVLHDAFTRENKYNPKNGTWIDPSRFRSKIFSLWWILTACYELSVLQEYQSQMLSRTNKVCMSQGKKNFYEKLSQCPVNGMWRSPVAKSQPS</sequence>
<gene>
    <name evidence="1" type="ORF">HNY73_017338</name>
</gene>
<keyword evidence="2" id="KW-1185">Reference proteome</keyword>
<proteinExistence type="predicted"/>
<reference evidence="1" key="1">
    <citation type="journal article" date="2020" name="bioRxiv">
        <title>Chromosome-level reference genome of the European wasp spider Argiope bruennichi: a resource for studies on range expansion and evolutionary adaptation.</title>
        <authorList>
            <person name="Sheffer M.M."/>
            <person name="Hoppe A."/>
            <person name="Krehenwinkel H."/>
            <person name="Uhl G."/>
            <person name="Kuss A.W."/>
            <person name="Jensen L."/>
            <person name="Jensen C."/>
            <person name="Gillespie R.G."/>
            <person name="Hoff K.J."/>
            <person name="Prost S."/>
        </authorList>
    </citation>
    <scope>NUCLEOTIDE SEQUENCE</scope>
</reference>
<accession>A0A8T0EQM2</accession>
<name>A0A8T0EQM2_ARGBR</name>
<dbReference type="EMBL" id="JABXBU010002227">
    <property type="protein sequence ID" value="KAF8774825.1"/>
    <property type="molecule type" value="Genomic_DNA"/>
</dbReference>
<evidence type="ECO:0000313" key="1">
    <source>
        <dbReference type="EMBL" id="KAF8774825.1"/>
    </source>
</evidence>
<reference evidence="1" key="2">
    <citation type="submission" date="2020-06" db="EMBL/GenBank/DDBJ databases">
        <authorList>
            <person name="Sheffer M."/>
        </authorList>
    </citation>
    <scope>NUCLEOTIDE SEQUENCE</scope>
</reference>
<dbReference type="AlphaFoldDB" id="A0A8T0EQM2"/>
<dbReference type="Proteomes" id="UP000807504">
    <property type="component" value="Unassembled WGS sequence"/>
</dbReference>
<protein>
    <submittedName>
        <fullName evidence="1">Uncharacterized protein</fullName>
    </submittedName>
</protein>